<keyword evidence="11 15" id="KW-0234">DNA repair</keyword>
<dbReference type="RefSeq" id="WP_136862230.1">
    <property type="nucleotide sequence ID" value="NZ_SWCJ01000002.1"/>
</dbReference>
<comment type="catalytic activity">
    <reaction evidence="13 15">
        <text>Couples ATP hydrolysis with the unwinding of duplex DNA by translocating in the 3'-5' direction.</text>
        <dbReference type="EC" id="5.6.2.4"/>
    </reaction>
</comment>
<sequence length="1263" mass="140047">MTVKDPSIDQSHDQGPEESRAVIQLNPITFPLSGTRLIEASAGTGKTYTIAALYLRLVLGHGGEASHPKGGLMPPEILVVTFTNAATEELRDRIRARLVEGARYFRGENSSGDPFLESLRKSYRDDQHGSCALKLELAAQMMDLSAIHTIHSWCQRMLREHAFDSGSLFNLQLETDLSEVRQEAVRDYWRSQFYPLSSAMLRPIVALYANPEVLSGAIRPLIGRRLDAIEPAELLRKQQILVEEVKSTWRMEWERVQELILSAIANKVVSKAKIKPVLLEEMQRWLDNEHQPLPVNGAGKPSNACKYFTHDGIVSACNKGKSVDDNPAFAAMTRLVDGLNKLDLKKNLLSHAANWVSERMESEKRKLAILGFDDLMRHLDSALENGAEPSYDDKENSQAALTGQSHAGEVLAERIRAQFPVALIDEFQDTDPVQYRLFQRLYLNQPQASLLMIGDPKQAIYAFRGADIHTYLQARRDTAGRHYTLTKNYRSTTEMVAAANSVFELAAGNDQGPFLFGDEIPFVSVDANGRKQAFVCDGNTVPALNLWFDDTDEVINKGNYLARQAEAAASEISRLLNLSDNGKAGFETQTGDDAGSLTPLKAADIAILVRDFNEANAIRTAMSERGIRSVYLSDKDSVYASGEAEDLRLILTAVAMPGDERAIRAALATHTLGVSWATLDGLNQDEQRWDACVEAFREYLNLWQRQGVMPMLRQLLSDYQVPRRFMAQGQERSLTNLLHLAELLQGASATLEGELALLRLLTEMIETGSGDDDQILRLESDAELVQVVTIHKSKGLEYPLVFLPFILGFRQASARDGLISYRDAEGNSAVAFNPSQEVLDQAEFERLAEDLRLLYVAITRPVFACYLGLAAVKLAKTGKRGEPDLHLSGLGHLLSGGTALGVSEVRPALQALVSESALQTELSTLPEATDESWSEPELNHQMLRARACAHRVPQGWRVGSYSALLHGMSHHHDDGDTSGDASQSRIAELMQEHAAEVEIEPDANTIHGFPKGAVPGTFLHDLLEWVAEQPGGFGSVCGETVDGLLEEVTLRCQQRGFEGWESVLCDWTLKALKQPMKLPAGYKTVSLHELSTVVAEMEFWFASNKMQAAELDRLVTQGIWPNMPRPKLNPQQLNGMIKGFIDLTFEYEGQYFVADYKSNYLGPDASSYTLAAMQEAMLSHRYELQLALYTLALHRLLKSRIDNYCYQQHVGGGVYLFLRGMGESFHEENEDGVMSHEGNGVIALLPDEALILAMDKLFLGEGA</sequence>
<feature type="binding site" evidence="16">
    <location>
        <begin position="40"/>
        <end position="47"/>
    </location>
    <ligand>
        <name>ATP</name>
        <dbReference type="ChEBI" id="CHEBI:30616"/>
    </ligand>
</feature>
<accession>A0A4U1BU76</accession>
<reference evidence="19 20" key="1">
    <citation type="submission" date="2019-04" db="EMBL/GenBank/DDBJ databases">
        <authorList>
            <person name="Hwang J.C."/>
        </authorList>
    </citation>
    <scope>NUCLEOTIDE SEQUENCE [LARGE SCALE GENOMIC DNA]</scope>
    <source>
        <strain evidence="19 20">IMCC35002</strain>
    </source>
</reference>
<evidence type="ECO:0000313" key="19">
    <source>
        <dbReference type="EMBL" id="TKB57585.1"/>
    </source>
</evidence>
<keyword evidence="10 15" id="KW-0238">DNA-binding</keyword>
<proteinExistence type="inferred from homology"/>
<feature type="binding site" evidence="15">
    <location>
        <position position="1142"/>
    </location>
    <ligand>
        <name>Mg(2+)</name>
        <dbReference type="ChEBI" id="CHEBI:18420"/>
    </ligand>
</feature>
<evidence type="ECO:0000256" key="14">
    <source>
        <dbReference type="ARBA" id="ARBA00048988"/>
    </source>
</evidence>
<dbReference type="InterPro" id="IPR014017">
    <property type="entry name" value="DNA_helicase_UvrD-like_C"/>
</dbReference>
<dbReference type="PANTHER" id="PTHR11070:SF23">
    <property type="entry name" value="RECBCD ENZYME SUBUNIT RECB"/>
    <property type="match status" value="1"/>
</dbReference>
<keyword evidence="3 15" id="KW-0547">Nucleotide-binding</keyword>
<dbReference type="Gene3D" id="3.90.320.10">
    <property type="match status" value="1"/>
</dbReference>
<evidence type="ECO:0000256" key="12">
    <source>
        <dbReference type="ARBA" id="ARBA00023235"/>
    </source>
</evidence>
<comment type="function">
    <text evidence="15">A helicase/nuclease that prepares dsDNA breaks (DSB) for recombinational DNA repair. Binds to DSBs and unwinds DNA via a highly rapid and processive ATP-dependent bidirectional helicase activity. Unwinds dsDNA until it encounters a Chi (crossover hotspot instigator) sequence from the 3' direction. Cuts ssDNA a few nucleotides 3' to the Chi site. The properties and activities of the enzyme are changed at Chi. The Chi-altered holoenzyme produces a long 3'-ssDNA overhang and facilitates RecA-binding to the ssDNA for homologous DNA recombination and repair. Holoenzyme degrades any linearized DNA that is unable to undergo homologous recombination. In the holoenzyme this subunit contributes ATPase, 3'-5' helicase, exonuclease activity and loads RecA onto ssDNA.</text>
</comment>
<dbReference type="PROSITE" id="PS51217">
    <property type="entry name" value="UVRD_HELICASE_CTER"/>
    <property type="match status" value="1"/>
</dbReference>
<dbReference type="EC" id="3.1.11.5" evidence="15"/>
<evidence type="ECO:0000256" key="7">
    <source>
        <dbReference type="ARBA" id="ARBA00022839"/>
    </source>
</evidence>
<comment type="catalytic activity">
    <reaction evidence="14 15">
        <text>ATP + H2O = ADP + phosphate + H(+)</text>
        <dbReference type="Rhea" id="RHEA:13065"/>
        <dbReference type="ChEBI" id="CHEBI:15377"/>
        <dbReference type="ChEBI" id="CHEBI:15378"/>
        <dbReference type="ChEBI" id="CHEBI:30616"/>
        <dbReference type="ChEBI" id="CHEBI:43474"/>
        <dbReference type="ChEBI" id="CHEBI:456216"/>
        <dbReference type="EC" id="5.6.2.4"/>
    </reaction>
</comment>
<evidence type="ECO:0000256" key="11">
    <source>
        <dbReference type="ARBA" id="ARBA00023204"/>
    </source>
</evidence>
<dbReference type="InterPro" id="IPR011335">
    <property type="entry name" value="Restrct_endonuc-II-like"/>
</dbReference>
<feature type="binding site" evidence="15">
    <location>
        <position position="1020"/>
    </location>
    <ligand>
        <name>Mg(2+)</name>
        <dbReference type="ChEBI" id="CHEBI:18420"/>
    </ligand>
</feature>
<keyword evidence="1 15" id="KW-0540">Nuclease</keyword>
<keyword evidence="8 15" id="KW-0067">ATP-binding</keyword>
<feature type="region of interest" description="DNA-binding and helicase activity, interacts with RecC" evidence="15">
    <location>
        <begin position="1"/>
        <end position="919"/>
    </location>
</feature>
<keyword evidence="9 15" id="KW-0460">Magnesium</keyword>
<evidence type="ECO:0000313" key="20">
    <source>
        <dbReference type="Proteomes" id="UP000305675"/>
    </source>
</evidence>
<dbReference type="AlphaFoldDB" id="A0A4U1BU76"/>
<dbReference type="GO" id="GO:0043138">
    <property type="term" value="F:3'-5' DNA helicase activity"/>
    <property type="evidence" value="ECO:0007669"/>
    <property type="project" value="UniProtKB-UniRule"/>
</dbReference>
<dbReference type="InterPro" id="IPR011604">
    <property type="entry name" value="PDDEXK-like_dom_sf"/>
</dbReference>
<dbReference type="GO" id="GO:0005829">
    <property type="term" value="C:cytosol"/>
    <property type="evidence" value="ECO:0007669"/>
    <property type="project" value="TreeGrafter"/>
</dbReference>
<keyword evidence="6 15" id="KW-0347">Helicase</keyword>
<keyword evidence="2 15" id="KW-0479">Metal-binding</keyword>
<dbReference type="InterPro" id="IPR038726">
    <property type="entry name" value="PDDEXK_AddAB-type"/>
</dbReference>
<evidence type="ECO:0000256" key="8">
    <source>
        <dbReference type="ARBA" id="ARBA00022840"/>
    </source>
</evidence>
<evidence type="ECO:0000256" key="4">
    <source>
        <dbReference type="ARBA" id="ARBA00022763"/>
    </source>
</evidence>
<dbReference type="GO" id="GO:0000287">
    <property type="term" value="F:magnesium ion binding"/>
    <property type="evidence" value="ECO:0007669"/>
    <property type="project" value="UniProtKB-UniRule"/>
</dbReference>
<keyword evidence="12 15" id="KW-0413">Isomerase</keyword>
<comment type="caution">
    <text evidence="19">The sequence shown here is derived from an EMBL/GenBank/DDBJ whole genome shotgun (WGS) entry which is preliminary data.</text>
</comment>
<gene>
    <name evidence="15 19" type="primary">recB</name>
    <name evidence="19" type="ORF">FCL42_04745</name>
</gene>
<feature type="domain" description="UvrD-like helicase ATP-binding" evidence="17">
    <location>
        <begin position="19"/>
        <end position="492"/>
    </location>
</feature>
<evidence type="ECO:0000256" key="13">
    <source>
        <dbReference type="ARBA" id="ARBA00034617"/>
    </source>
</evidence>
<dbReference type="SUPFAM" id="SSF52980">
    <property type="entry name" value="Restriction endonuclease-like"/>
    <property type="match status" value="1"/>
</dbReference>
<dbReference type="EC" id="5.6.2.4" evidence="15"/>
<feature type="domain" description="UvrD-like helicase C-terminal" evidence="18">
    <location>
        <begin position="521"/>
        <end position="795"/>
    </location>
</feature>
<dbReference type="Pfam" id="PF13361">
    <property type="entry name" value="UvrD_C"/>
    <property type="match status" value="1"/>
</dbReference>
<comment type="catalytic activity">
    <reaction evidence="15">
        <text>Exonucleolytic cleavage (in the presence of ATP) in either 5'- to 3'- or 3'- to 5'-direction to yield 5'-phosphooligonucleotides.</text>
        <dbReference type="EC" id="3.1.11.5"/>
    </reaction>
</comment>
<dbReference type="PROSITE" id="PS51198">
    <property type="entry name" value="UVRD_HELICASE_ATP_BIND"/>
    <property type="match status" value="1"/>
</dbReference>
<dbReference type="Gene3D" id="1.10.3170.10">
    <property type="entry name" value="Recbcd, chain B, domain 2"/>
    <property type="match status" value="1"/>
</dbReference>
<dbReference type="GO" id="GO:0009338">
    <property type="term" value="C:exodeoxyribonuclease V complex"/>
    <property type="evidence" value="ECO:0007669"/>
    <property type="project" value="TreeGrafter"/>
</dbReference>
<dbReference type="InterPro" id="IPR000212">
    <property type="entry name" value="DNA_helicase_UvrD/REP"/>
</dbReference>
<evidence type="ECO:0000256" key="15">
    <source>
        <dbReference type="HAMAP-Rule" id="MF_01485"/>
    </source>
</evidence>
<comment type="similarity">
    <text evidence="15">Belongs to the helicase family. UvrD subfamily.</text>
</comment>
<evidence type="ECO:0000256" key="5">
    <source>
        <dbReference type="ARBA" id="ARBA00022801"/>
    </source>
</evidence>
<evidence type="ECO:0000256" key="2">
    <source>
        <dbReference type="ARBA" id="ARBA00022723"/>
    </source>
</evidence>
<dbReference type="Pfam" id="PF00580">
    <property type="entry name" value="UvrD-helicase"/>
    <property type="match status" value="1"/>
</dbReference>
<organism evidence="19 20">
    <name type="scientific">Ferrimonas aestuarii</name>
    <dbReference type="NCBI Taxonomy" id="2569539"/>
    <lineage>
        <taxon>Bacteria</taxon>
        <taxon>Pseudomonadati</taxon>
        <taxon>Pseudomonadota</taxon>
        <taxon>Gammaproteobacteria</taxon>
        <taxon>Alteromonadales</taxon>
        <taxon>Ferrimonadaceae</taxon>
        <taxon>Ferrimonas</taxon>
    </lineage>
</organism>
<comment type="miscellaneous">
    <text evidence="15">In the RecBCD complex, RecB has a slow 3'-5' helicase, an exonuclease activity and loads RecA onto ssDNA, RecD has a fast 5'-3' helicase activity, while RecC stimulates the ATPase and processivity of the RecB helicase and contributes to recognition of the Chi site.</text>
</comment>
<comment type="subunit">
    <text evidence="15">Heterotrimer of RecB, RecC and RecD. All subunits contribute to DNA-binding. Interacts with RecA.</text>
</comment>
<dbReference type="GO" id="GO:0008854">
    <property type="term" value="F:exodeoxyribonuclease V activity"/>
    <property type="evidence" value="ECO:0007669"/>
    <property type="project" value="UniProtKB-EC"/>
</dbReference>
<dbReference type="PANTHER" id="PTHR11070">
    <property type="entry name" value="UVRD / RECB / PCRA DNA HELICASE FAMILY MEMBER"/>
    <property type="match status" value="1"/>
</dbReference>
<comment type="domain">
    <text evidence="15">The C-terminal domain has nuclease activity and interacts with RecD. It interacts with RecA, facilitating its loading onto ssDNA.</text>
</comment>
<dbReference type="Gene3D" id="1.10.486.10">
    <property type="entry name" value="PCRA, domain 4"/>
    <property type="match status" value="1"/>
</dbReference>
<keyword evidence="7 15" id="KW-0269">Exonuclease</keyword>
<keyword evidence="20" id="KW-1185">Reference proteome</keyword>
<name>A0A4U1BU76_9GAMM</name>
<dbReference type="GO" id="GO:0016887">
    <property type="term" value="F:ATP hydrolysis activity"/>
    <property type="evidence" value="ECO:0007669"/>
    <property type="project" value="RHEA"/>
</dbReference>
<comment type="domain">
    <text evidence="15">The N-terminal DNA-binding domain is a ssDNA-dependent ATPase and has ATP-dependent 3'-5' helicase function. This domain interacts with RecC.</text>
</comment>
<dbReference type="NCBIfam" id="TIGR00609">
    <property type="entry name" value="recB"/>
    <property type="match status" value="1"/>
</dbReference>
<evidence type="ECO:0000256" key="9">
    <source>
        <dbReference type="ARBA" id="ARBA00022842"/>
    </source>
</evidence>
<evidence type="ECO:0000256" key="3">
    <source>
        <dbReference type="ARBA" id="ARBA00022741"/>
    </source>
</evidence>
<protein>
    <recommendedName>
        <fullName evidence="15">RecBCD enzyme subunit RecB</fullName>
        <ecNumber evidence="15">3.1.11.5</ecNumber>
        <ecNumber evidence="15">5.6.2.4</ecNumber>
    </recommendedName>
    <alternativeName>
        <fullName evidence="15">DNA 3'-5' helicase subunit RecB</fullName>
    </alternativeName>
    <alternativeName>
        <fullName evidence="15">Exonuclease V subunit RecB</fullName>
        <shortName evidence="15">ExoV subunit RecB</shortName>
    </alternativeName>
    <alternativeName>
        <fullName evidence="15">Helicase/nuclease RecBCD subunit RecB</fullName>
    </alternativeName>
</protein>
<feature type="binding site" evidence="15">
    <location>
        <position position="1155"/>
    </location>
    <ligand>
        <name>Mg(2+)</name>
        <dbReference type="ChEBI" id="CHEBI:18420"/>
    </ligand>
</feature>
<evidence type="ECO:0000256" key="10">
    <source>
        <dbReference type="ARBA" id="ARBA00023125"/>
    </source>
</evidence>
<dbReference type="InterPro" id="IPR014016">
    <property type="entry name" value="UvrD-like_ATP-bd"/>
</dbReference>
<dbReference type="CDD" id="cd22352">
    <property type="entry name" value="RecB_C-like"/>
    <property type="match status" value="1"/>
</dbReference>
<evidence type="ECO:0000256" key="1">
    <source>
        <dbReference type="ARBA" id="ARBA00022722"/>
    </source>
</evidence>
<keyword evidence="4 15" id="KW-0227">DNA damage</keyword>
<evidence type="ECO:0000259" key="18">
    <source>
        <dbReference type="PROSITE" id="PS51217"/>
    </source>
</evidence>
<evidence type="ECO:0000259" key="17">
    <source>
        <dbReference type="PROSITE" id="PS51198"/>
    </source>
</evidence>
<dbReference type="InterPro" id="IPR027417">
    <property type="entry name" value="P-loop_NTPase"/>
</dbReference>
<dbReference type="Gene3D" id="3.40.50.300">
    <property type="entry name" value="P-loop containing nucleotide triphosphate hydrolases"/>
    <property type="match status" value="2"/>
</dbReference>
<comment type="cofactor">
    <cofactor evidence="15">
        <name>Mg(2+)</name>
        <dbReference type="ChEBI" id="CHEBI:18420"/>
    </cofactor>
    <text evidence="15">Binds 1 Mg(2+) ion per subunit.</text>
</comment>
<keyword evidence="5 15" id="KW-0378">Hydrolase</keyword>
<dbReference type="GO" id="GO:0005524">
    <property type="term" value="F:ATP binding"/>
    <property type="evidence" value="ECO:0007669"/>
    <property type="project" value="UniProtKB-UniRule"/>
</dbReference>
<dbReference type="InterPro" id="IPR004586">
    <property type="entry name" value="RecB"/>
</dbReference>
<dbReference type="HAMAP" id="MF_01485">
    <property type="entry name" value="RecB"/>
    <property type="match status" value="1"/>
</dbReference>
<feature type="active site" description="For nuclease activity" evidence="15">
    <location>
        <position position="1155"/>
    </location>
</feature>
<evidence type="ECO:0000256" key="6">
    <source>
        <dbReference type="ARBA" id="ARBA00022806"/>
    </source>
</evidence>
<dbReference type="GO" id="GO:0000724">
    <property type="term" value="P:double-strand break repair via homologous recombination"/>
    <property type="evidence" value="ECO:0007669"/>
    <property type="project" value="UniProtKB-UniRule"/>
</dbReference>
<dbReference type="Pfam" id="PF12705">
    <property type="entry name" value="PDDEXK_1"/>
    <property type="match status" value="1"/>
</dbReference>
<feature type="region of interest" description="Nuclease activity, interacts with RecD and RecA" evidence="15">
    <location>
        <begin position="955"/>
        <end position="1263"/>
    </location>
</feature>
<dbReference type="SUPFAM" id="SSF52540">
    <property type="entry name" value="P-loop containing nucleoside triphosphate hydrolases"/>
    <property type="match status" value="1"/>
</dbReference>
<dbReference type="Proteomes" id="UP000305675">
    <property type="component" value="Unassembled WGS sequence"/>
</dbReference>
<evidence type="ECO:0000256" key="16">
    <source>
        <dbReference type="PROSITE-ProRule" id="PRU00560"/>
    </source>
</evidence>
<dbReference type="EMBL" id="SWCJ01000002">
    <property type="protein sequence ID" value="TKB57585.1"/>
    <property type="molecule type" value="Genomic_DNA"/>
</dbReference>
<dbReference type="GO" id="GO:0003677">
    <property type="term" value="F:DNA binding"/>
    <property type="evidence" value="ECO:0007669"/>
    <property type="project" value="UniProtKB-UniRule"/>
</dbReference>
<dbReference type="OrthoDB" id="9810135at2"/>